<keyword evidence="1" id="KW-0805">Transcription regulation</keyword>
<dbReference type="Proteomes" id="UP001179647">
    <property type="component" value="Chromosome"/>
</dbReference>
<protein>
    <submittedName>
        <fullName evidence="5">LacI family DNA-binding transcriptional regulator</fullName>
    </submittedName>
</protein>
<evidence type="ECO:0000313" key="6">
    <source>
        <dbReference type="Proteomes" id="UP001179647"/>
    </source>
</evidence>
<dbReference type="InterPro" id="IPR010982">
    <property type="entry name" value="Lambda_DNA-bd_dom_sf"/>
</dbReference>
<dbReference type="PANTHER" id="PTHR30146:SF105">
    <property type="entry name" value="CATABOLITE CONTROL PROTEIN B"/>
    <property type="match status" value="1"/>
</dbReference>
<dbReference type="Pfam" id="PF00356">
    <property type="entry name" value="LacI"/>
    <property type="match status" value="1"/>
</dbReference>
<accession>A0AAF0CVS1</accession>
<dbReference type="SUPFAM" id="SSF53822">
    <property type="entry name" value="Periplasmic binding protein-like I"/>
    <property type="match status" value="1"/>
</dbReference>
<evidence type="ECO:0000313" key="5">
    <source>
        <dbReference type="EMBL" id="WEG73895.1"/>
    </source>
</evidence>
<keyword evidence="6" id="KW-1185">Reference proteome</keyword>
<dbReference type="KEGG" id="vie:OL234_02995"/>
<dbReference type="CDD" id="cd01392">
    <property type="entry name" value="HTH_LacI"/>
    <property type="match status" value="1"/>
</dbReference>
<dbReference type="Pfam" id="PF00532">
    <property type="entry name" value="Peripla_BP_1"/>
    <property type="match status" value="1"/>
</dbReference>
<dbReference type="EMBL" id="CP110232">
    <property type="protein sequence ID" value="WEG73895.1"/>
    <property type="molecule type" value="Genomic_DNA"/>
</dbReference>
<reference evidence="5" key="1">
    <citation type="submission" date="2022-10" db="EMBL/GenBank/DDBJ databases">
        <title>Vagococcus sp. isolated from poultry meat.</title>
        <authorList>
            <person name="Johansson P."/>
            <person name="Bjorkroth J."/>
        </authorList>
    </citation>
    <scope>NUCLEOTIDE SEQUENCE</scope>
    <source>
        <strain evidence="5">STAA11</strain>
    </source>
</reference>
<gene>
    <name evidence="5" type="ORF">OL234_02995</name>
</gene>
<dbReference type="PROSITE" id="PS50932">
    <property type="entry name" value="HTH_LACI_2"/>
    <property type="match status" value="1"/>
</dbReference>
<dbReference type="PANTHER" id="PTHR30146">
    <property type="entry name" value="LACI-RELATED TRANSCRIPTIONAL REPRESSOR"/>
    <property type="match status" value="1"/>
</dbReference>
<evidence type="ECO:0000256" key="2">
    <source>
        <dbReference type="ARBA" id="ARBA00023125"/>
    </source>
</evidence>
<feature type="domain" description="HTH lacI-type" evidence="4">
    <location>
        <begin position="1"/>
        <end position="55"/>
    </location>
</feature>
<dbReference type="GO" id="GO:0003700">
    <property type="term" value="F:DNA-binding transcription factor activity"/>
    <property type="evidence" value="ECO:0007669"/>
    <property type="project" value="TreeGrafter"/>
</dbReference>
<keyword evidence="3" id="KW-0804">Transcription</keyword>
<organism evidence="5 6">
    <name type="scientific">Vagococcus intermedius</name>
    <dbReference type="NCBI Taxonomy" id="2991418"/>
    <lineage>
        <taxon>Bacteria</taxon>
        <taxon>Bacillati</taxon>
        <taxon>Bacillota</taxon>
        <taxon>Bacilli</taxon>
        <taxon>Lactobacillales</taxon>
        <taxon>Enterococcaceae</taxon>
        <taxon>Vagococcus</taxon>
    </lineage>
</organism>
<evidence type="ECO:0000259" key="4">
    <source>
        <dbReference type="PROSITE" id="PS50932"/>
    </source>
</evidence>
<name>A0AAF0CVS1_9ENTE</name>
<dbReference type="Gene3D" id="3.40.50.2300">
    <property type="match status" value="2"/>
</dbReference>
<dbReference type="SUPFAM" id="SSF47413">
    <property type="entry name" value="lambda repressor-like DNA-binding domains"/>
    <property type="match status" value="1"/>
</dbReference>
<dbReference type="Gene3D" id="1.10.260.40">
    <property type="entry name" value="lambda repressor-like DNA-binding domains"/>
    <property type="match status" value="1"/>
</dbReference>
<proteinExistence type="predicted"/>
<evidence type="ECO:0000256" key="3">
    <source>
        <dbReference type="ARBA" id="ARBA00023163"/>
    </source>
</evidence>
<dbReference type="SMART" id="SM00354">
    <property type="entry name" value="HTH_LACI"/>
    <property type="match status" value="1"/>
</dbReference>
<sequence>MNIRDIAKLTGCSVSTVSRVLNKHPYVSPEKREKILNVINEVNYIPNRTARNLSYGKSLNIGVLLPQPNNDCADAIIKGVIKEASKVGYLVTILPTNFEKEQEQFYLEELLAKNYDGLIVTSRVLPLDYFEEVAKQAPLVCCENTGTYDISCVFTEREKSYLDLFSEAKKKQLWPIGLILSRDEKRSPSMKTVLKAYVSVFGELDEAYLYRDAVTYEDGRLAATKFMTASDQPKLILANDDTVAAGSYEVFREKQKAITIVGQGNELISKVLNFSTIDHSYKKIGQEAFKHLFQEGRKQIMLGSKFIER</sequence>
<dbReference type="GO" id="GO:0000976">
    <property type="term" value="F:transcription cis-regulatory region binding"/>
    <property type="evidence" value="ECO:0007669"/>
    <property type="project" value="TreeGrafter"/>
</dbReference>
<dbReference type="InterPro" id="IPR028082">
    <property type="entry name" value="Peripla_BP_I"/>
</dbReference>
<dbReference type="InterPro" id="IPR001761">
    <property type="entry name" value="Peripla_BP/Lac1_sug-bd_dom"/>
</dbReference>
<dbReference type="RefSeq" id="WP_275469694.1">
    <property type="nucleotide sequence ID" value="NZ_CP110232.1"/>
</dbReference>
<evidence type="ECO:0000256" key="1">
    <source>
        <dbReference type="ARBA" id="ARBA00023015"/>
    </source>
</evidence>
<dbReference type="InterPro" id="IPR000843">
    <property type="entry name" value="HTH_LacI"/>
</dbReference>
<dbReference type="AlphaFoldDB" id="A0AAF0CVS1"/>
<keyword evidence="2 5" id="KW-0238">DNA-binding</keyword>